<evidence type="ECO:0000259" key="5">
    <source>
        <dbReference type="Pfam" id="PF14833"/>
    </source>
</evidence>
<dbReference type="PIRSF" id="PIRSF000103">
    <property type="entry name" value="HIBADH"/>
    <property type="match status" value="1"/>
</dbReference>
<organism evidence="6 7">
    <name type="scientific">Acetobacter sacchari</name>
    <dbReference type="NCBI Taxonomy" id="2661687"/>
    <lineage>
        <taxon>Bacteria</taxon>
        <taxon>Pseudomonadati</taxon>
        <taxon>Pseudomonadota</taxon>
        <taxon>Alphaproteobacteria</taxon>
        <taxon>Acetobacterales</taxon>
        <taxon>Acetobacteraceae</taxon>
        <taxon>Acetobacter</taxon>
    </lineage>
</organism>
<dbReference type="Proteomes" id="UP000664771">
    <property type="component" value="Unassembled WGS sequence"/>
</dbReference>
<feature type="domain" description="3-hydroxyisobutyrate dehydrogenase-like NAD-binding" evidence="5">
    <location>
        <begin position="199"/>
        <end position="312"/>
    </location>
</feature>
<evidence type="ECO:0000259" key="4">
    <source>
        <dbReference type="Pfam" id="PF03446"/>
    </source>
</evidence>
<comment type="caution">
    <text evidence="6">The sequence shown here is derived from an EMBL/GenBank/DDBJ whole genome shotgun (WGS) entry which is preliminary data.</text>
</comment>
<evidence type="ECO:0000313" key="7">
    <source>
        <dbReference type="Proteomes" id="UP000664771"/>
    </source>
</evidence>
<evidence type="ECO:0000256" key="3">
    <source>
        <dbReference type="SAM" id="Phobius"/>
    </source>
</evidence>
<gene>
    <name evidence="6" type="ORF">J2D73_15460</name>
</gene>
<accession>A0ABS3LZ44</accession>
<dbReference type="Gene3D" id="1.10.1040.10">
    <property type="entry name" value="N-(1-d-carboxylethyl)-l-norvaline Dehydrogenase, domain 2"/>
    <property type="match status" value="1"/>
</dbReference>
<dbReference type="SUPFAM" id="SSF51735">
    <property type="entry name" value="NAD(P)-binding Rossmann-fold domains"/>
    <property type="match status" value="1"/>
</dbReference>
<dbReference type="Pfam" id="PF14833">
    <property type="entry name" value="NAD_binding_11"/>
    <property type="match status" value="1"/>
</dbReference>
<dbReference type="PANTHER" id="PTHR43580">
    <property type="entry name" value="OXIDOREDUCTASE GLYR1-RELATED"/>
    <property type="match status" value="1"/>
</dbReference>
<dbReference type="InterPro" id="IPR013328">
    <property type="entry name" value="6PGD_dom2"/>
</dbReference>
<dbReference type="InterPro" id="IPR029154">
    <property type="entry name" value="HIBADH-like_NADP-bd"/>
</dbReference>
<dbReference type="InterPro" id="IPR015815">
    <property type="entry name" value="HIBADH-related"/>
</dbReference>
<dbReference type="InterPro" id="IPR051265">
    <property type="entry name" value="HIBADH-related_NP60_sf"/>
</dbReference>
<dbReference type="InterPro" id="IPR008927">
    <property type="entry name" value="6-PGluconate_DH-like_C_sf"/>
</dbReference>
<keyword evidence="7" id="KW-1185">Reference proteome</keyword>
<evidence type="ECO:0000256" key="2">
    <source>
        <dbReference type="ARBA" id="ARBA00023027"/>
    </source>
</evidence>
<feature type="transmembrane region" description="Helical" evidence="3">
    <location>
        <begin position="35"/>
        <end position="52"/>
    </location>
</feature>
<proteinExistence type="predicted"/>
<name>A0ABS3LZ44_9PROT</name>
<reference evidence="6 7" key="1">
    <citation type="submission" date="2021-03" db="EMBL/GenBank/DDBJ databases">
        <title>The complete genome sequence of Acetobacter sacchari TBRC 11175.</title>
        <authorList>
            <person name="Charoenyingcharoen P."/>
            <person name="Yukphan P."/>
        </authorList>
    </citation>
    <scope>NUCLEOTIDE SEQUENCE [LARGE SCALE GENOMIC DNA]</scope>
    <source>
        <strain evidence="6 7">TBRC 11175</strain>
    </source>
</reference>
<dbReference type="PROSITE" id="PS00895">
    <property type="entry name" value="3_HYDROXYISOBUT_DH"/>
    <property type="match status" value="1"/>
</dbReference>
<dbReference type="EMBL" id="JAFVMF010000018">
    <property type="protein sequence ID" value="MBO1361184.1"/>
    <property type="molecule type" value="Genomic_DNA"/>
</dbReference>
<keyword evidence="2" id="KW-0520">NAD</keyword>
<protein>
    <submittedName>
        <fullName evidence="6">NAD(P)-dependent oxidoreductase</fullName>
    </submittedName>
</protein>
<keyword evidence="3" id="KW-1133">Transmembrane helix</keyword>
<dbReference type="InterPro" id="IPR002204">
    <property type="entry name" value="3-OH-isobutyrate_DH-rel_CS"/>
</dbReference>
<dbReference type="InterPro" id="IPR006115">
    <property type="entry name" value="6PGDH_NADP-bd"/>
</dbReference>
<sequence length="325" mass="35036">MACRREHAKRGRLTMSEVTKPRSGQPSWKRKQMKIGFIGLGAMGVVMAGRLIDAGYDLVVHNRTRAKADALVARGAVYAETPADVARDADVVFSMLFDDASTQDAAFGDNGIATTLRSGAIHVCCSTLSLAQARRLRDGHAERGQAYVSANVLGRPPAAEAGQLYVIAAGAEGDVERLGPVLKCFGPHLFVVGTDPVQANLVKLSLNFMIYSTIEQMSEVFALNEKAGTDPRKIFDIMTGSFYNAPVHKSYGSLMVDKNYDEPGAPVTLGLKDVKMFMDAGGEYAVPLPYASVVRDRLLSAVSAGDGERDFVVLFERARQESGLK</sequence>
<evidence type="ECO:0000313" key="6">
    <source>
        <dbReference type="EMBL" id="MBO1361184.1"/>
    </source>
</evidence>
<dbReference type="SUPFAM" id="SSF48179">
    <property type="entry name" value="6-phosphogluconate dehydrogenase C-terminal domain-like"/>
    <property type="match status" value="1"/>
</dbReference>
<evidence type="ECO:0000256" key="1">
    <source>
        <dbReference type="ARBA" id="ARBA00023002"/>
    </source>
</evidence>
<dbReference type="PANTHER" id="PTHR43580:SF2">
    <property type="entry name" value="CYTOKINE-LIKE NUCLEAR FACTOR N-PAC"/>
    <property type="match status" value="1"/>
</dbReference>
<keyword evidence="1" id="KW-0560">Oxidoreductase</keyword>
<keyword evidence="3" id="KW-0812">Transmembrane</keyword>
<dbReference type="Pfam" id="PF03446">
    <property type="entry name" value="NAD_binding_2"/>
    <property type="match status" value="1"/>
</dbReference>
<dbReference type="InterPro" id="IPR036291">
    <property type="entry name" value="NAD(P)-bd_dom_sf"/>
</dbReference>
<keyword evidence="3" id="KW-0472">Membrane</keyword>
<feature type="domain" description="6-phosphogluconate dehydrogenase NADP-binding" evidence="4">
    <location>
        <begin position="34"/>
        <end position="193"/>
    </location>
</feature>
<dbReference type="Gene3D" id="3.40.50.720">
    <property type="entry name" value="NAD(P)-binding Rossmann-like Domain"/>
    <property type="match status" value="1"/>
</dbReference>